<dbReference type="InterPro" id="IPR052653">
    <property type="entry name" value="ARF-binding"/>
</dbReference>
<feature type="domain" description="GAT" evidence="8">
    <location>
        <begin position="180"/>
        <end position="306"/>
    </location>
</feature>
<dbReference type="GO" id="GO:0005802">
    <property type="term" value="C:trans-Golgi network"/>
    <property type="evidence" value="ECO:0007669"/>
    <property type="project" value="TreeGrafter"/>
</dbReference>
<dbReference type="PROSITE" id="PS50179">
    <property type="entry name" value="VHS"/>
    <property type="match status" value="1"/>
</dbReference>
<dbReference type="AlphaFoldDB" id="A0A9N9BD64"/>
<evidence type="ECO:0000256" key="1">
    <source>
        <dbReference type="ARBA" id="ARBA00004601"/>
    </source>
</evidence>
<evidence type="ECO:0000256" key="2">
    <source>
        <dbReference type="ARBA" id="ARBA00022448"/>
    </source>
</evidence>
<feature type="domain" description="VHS" evidence="7">
    <location>
        <begin position="24"/>
        <end position="160"/>
    </location>
</feature>
<evidence type="ECO:0000256" key="4">
    <source>
        <dbReference type="ARBA" id="ARBA00023034"/>
    </source>
</evidence>
<comment type="caution">
    <text evidence="9">The sequence shown here is derived from an EMBL/GenBank/DDBJ whole genome shotgun (WGS) entry which is preliminary data.</text>
</comment>
<name>A0A9N9BD64_9GLOM</name>
<accession>A0A9N9BD64</accession>
<evidence type="ECO:0000259" key="8">
    <source>
        <dbReference type="PROSITE" id="PS50909"/>
    </source>
</evidence>
<dbReference type="SUPFAM" id="SSF89009">
    <property type="entry name" value="GAT-like domain"/>
    <property type="match status" value="1"/>
</dbReference>
<keyword evidence="2" id="KW-0813">Transport</keyword>
<evidence type="ECO:0000259" key="7">
    <source>
        <dbReference type="PROSITE" id="PS50179"/>
    </source>
</evidence>
<dbReference type="FunFam" id="1.25.40.90:FF:000008">
    <property type="entry name" value="VHS domain protein"/>
    <property type="match status" value="1"/>
</dbReference>
<comment type="function">
    <text evidence="5">May play a role in the regulation of membrane traffic through the trans-Golgi network.</text>
</comment>
<dbReference type="CDD" id="cd16998">
    <property type="entry name" value="VHS_GGA_fungi"/>
    <property type="match status" value="1"/>
</dbReference>
<dbReference type="EMBL" id="CAJVPQ010001658">
    <property type="protein sequence ID" value="CAG8563879.1"/>
    <property type="molecule type" value="Genomic_DNA"/>
</dbReference>
<reference evidence="9" key="1">
    <citation type="submission" date="2021-06" db="EMBL/GenBank/DDBJ databases">
        <authorList>
            <person name="Kallberg Y."/>
            <person name="Tangrot J."/>
            <person name="Rosling A."/>
        </authorList>
    </citation>
    <scope>NUCLEOTIDE SEQUENCE</scope>
    <source>
        <strain evidence="9">UK204</strain>
    </source>
</reference>
<dbReference type="InterPro" id="IPR004152">
    <property type="entry name" value="GAT_dom"/>
</dbReference>
<evidence type="ECO:0000256" key="6">
    <source>
        <dbReference type="SAM" id="MobiDB-lite"/>
    </source>
</evidence>
<evidence type="ECO:0000313" key="9">
    <source>
        <dbReference type="EMBL" id="CAG8563879.1"/>
    </source>
</evidence>
<evidence type="ECO:0000313" key="10">
    <source>
        <dbReference type="Proteomes" id="UP000789570"/>
    </source>
</evidence>
<proteinExistence type="predicted"/>
<dbReference type="GO" id="GO:0035091">
    <property type="term" value="F:phosphatidylinositol binding"/>
    <property type="evidence" value="ECO:0007669"/>
    <property type="project" value="InterPro"/>
</dbReference>
<dbReference type="SMART" id="SM00288">
    <property type="entry name" value="VHS"/>
    <property type="match status" value="1"/>
</dbReference>
<dbReference type="GO" id="GO:0043130">
    <property type="term" value="F:ubiquitin binding"/>
    <property type="evidence" value="ECO:0007669"/>
    <property type="project" value="InterPro"/>
</dbReference>
<dbReference type="Pfam" id="PF03127">
    <property type="entry name" value="GAT"/>
    <property type="match status" value="1"/>
</dbReference>
<dbReference type="SUPFAM" id="SSF48464">
    <property type="entry name" value="ENTH/VHS domain"/>
    <property type="match status" value="1"/>
</dbReference>
<keyword evidence="4" id="KW-0333">Golgi apparatus</keyword>
<dbReference type="Gene3D" id="1.20.58.160">
    <property type="match status" value="1"/>
</dbReference>
<dbReference type="GO" id="GO:0006895">
    <property type="term" value="P:Golgi to endosome transport"/>
    <property type="evidence" value="ECO:0007669"/>
    <property type="project" value="TreeGrafter"/>
</dbReference>
<keyword evidence="3" id="KW-0653">Protein transport</keyword>
<dbReference type="PANTHER" id="PTHR47180:SF1">
    <property type="entry name" value="ADP-RIBOSYLATION FACTOR-BINDING PROTEIN GGA1-RELATED"/>
    <property type="match status" value="1"/>
</dbReference>
<dbReference type="Gene3D" id="1.25.40.90">
    <property type="match status" value="1"/>
</dbReference>
<dbReference type="GO" id="GO:0043328">
    <property type="term" value="P:protein transport to vacuole involved in ubiquitin-dependent protein catabolic process via the multivesicular body sorting pathway"/>
    <property type="evidence" value="ECO:0007669"/>
    <property type="project" value="TreeGrafter"/>
</dbReference>
<dbReference type="GO" id="GO:0006896">
    <property type="term" value="P:Golgi to vacuole transport"/>
    <property type="evidence" value="ECO:0007669"/>
    <property type="project" value="UniProtKB-ARBA"/>
</dbReference>
<evidence type="ECO:0000256" key="3">
    <source>
        <dbReference type="ARBA" id="ARBA00022927"/>
    </source>
</evidence>
<evidence type="ECO:0000256" key="5">
    <source>
        <dbReference type="ARBA" id="ARBA00053552"/>
    </source>
</evidence>
<feature type="non-terminal residue" evidence="9">
    <location>
        <position position="382"/>
    </location>
</feature>
<feature type="region of interest" description="Disordered" evidence="6">
    <location>
        <begin position="357"/>
        <end position="382"/>
    </location>
</feature>
<dbReference type="InterPro" id="IPR038425">
    <property type="entry name" value="GAT_sf"/>
</dbReference>
<dbReference type="OrthoDB" id="2018246at2759"/>
<sequence>MSLGSLQFPSVVPKPTIQTIIERACHPQLVEPDLALDLEIVDLINQKKQNYPRDAAMHIVKLINHRNPHVSMLALKLLDICVKNCGYPFHLQIATKEFLNDLVRKFPERPPIVPNPIQLRILEFIQAWKSTICVTSRHKEDLVHINDMYRLLLYKDNRSAAVLNPSETLKSPDELEQEDRAAQAAKLQELIRRGLPSDLEEANVLMKIMAGYDPEAKPDYKKQANEELDKIQQKTILLNDMLDNVKSGEKIGANDIFEELSQACKAVQPKIQKFVSEDDDTESIDRLLTLNDLINSVLKRYENVKNGIFEQLEDKLPPQTPQTPPTTMASSSESWLIDLEEPDQPRGQIQITDDLLGLSDSNNKESSGKGNAIDDLLGLSFN</sequence>
<organism evidence="9 10">
    <name type="scientific">Funneliformis caledonium</name>
    <dbReference type="NCBI Taxonomy" id="1117310"/>
    <lineage>
        <taxon>Eukaryota</taxon>
        <taxon>Fungi</taxon>
        <taxon>Fungi incertae sedis</taxon>
        <taxon>Mucoromycota</taxon>
        <taxon>Glomeromycotina</taxon>
        <taxon>Glomeromycetes</taxon>
        <taxon>Glomerales</taxon>
        <taxon>Glomeraceae</taxon>
        <taxon>Funneliformis</taxon>
    </lineage>
</organism>
<protein>
    <submittedName>
        <fullName evidence="9">4740_t:CDS:1</fullName>
    </submittedName>
</protein>
<dbReference type="CDD" id="cd14235">
    <property type="entry name" value="GAT_GGA_fungi"/>
    <property type="match status" value="1"/>
</dbReference>
<dbReference type="PROSITE" id="PS50909">
    <property type="entry name" value="GAT"/>
    <property type="match status" value="1"/>
</dbReference>
<feature type="region of interest" description="Disordered" evidence="6">
    <location>
        <begin position="313"/>
        <end position="333"/>
    </location>
</feature>
<dbReference type="Pfam" id="PF00790">
    <property type="entry name" value="VHS"/>
    <property type="match status" value="1"/>
</dbReference>
<dbReference type="InterPro" id="IPR002014">
    <property type="entry name" value="VHS_dom"/>
</dbReference>
<keyword evidence="10" id="KW-1185">Reference proteome</keyword>
<dbReference type="PANTHER" id="PTHR47180">
    <property type="entry name" value="ADP-RIBOSYLATION FACTOR-BINDING PROTEIN GGA1-RELATED"/>
    <property type="match status" value="1"/>
</dbReference>
<dbReference type="Proteomes" id="UP000789570">
    <property type="component" value="Unassembled WGS sequence"/>
</dbReference>
<gene>
    <name evidence="9" type="ORF">FCALED_LOCUS6748</name>
</gene>
<dbReference type="InterPro" id="IPR008942">
    <property type="entry name" value="ENTH_VHS"/>
</dbReference>
<comment type="subcellular location">
    <subcellularLocation>
        <location evidence="1">Golgi apparatus</location>
        <location evidence="1">trans-Golgi network</location>
    </subcellularLocation>
</comment>
<dbReference type="GO" id="GO:0005829">
    <property type="term" value="C:cytosol"/>
    <property type="evidence" value="ECO:0007669"/>
    <property type="project" value="GOC"/>
</dbReference>